<comment type="caution">
    <text evidence="11">The sequence shown here is derived from an EMBL/GenBank/DDBJ whole genome shotgun (WGS) entry which is preliminary data.</text>
</comment>
<dbReference type="PROSITE" id="PS50112">
    <property type="entry name" value="PAS"/>
    <property type="match status" value="1"/>
</dbReference>
<dbReference type="SUPFAM" id="SSF55874">
    <property type="entry name" value="ATPase domain of HSP90 chaperone/DNA topoisomerase II/histidine kinase"/>
    <property type="match status" value="1"/>
</dbReference>
<dbReference type="Gene3D" id="3.30.565.10">
    <property type="entry name" value="Histidine kinase-like ATPase, C-terminal domain"/>
    <property type="match status" value="1"/>
</dbReference>
<keyword evidence="3" id="KW-0597">Phosphoprotein</keyword>
<evidence type="ECO:0000313" key="12">
    <source>
        <dbReference type="Proteomes" id="UP000018896"/>
    </source>
</evidence>
<keyword evidence="7" id="KW-0067">ATP-binding</keyword>
<dbReference type="Pfam" id="PF13426">
    <property type="entry name" value="PAS_9"/>
    <property type="match status" value="2"/>
</dbReference>
<dbReference type="EC" id="2.7.13.3" evidence="2"/>
<name>W4QQ85_HALA3</name>
<feature type="domain" description="Histidine kinase" evidence="9">
    <location>
        <begin position="386"/>
        <end position="591"/>
    </location>
</feature>
<dbReference type="Gene3D" id="1.10.287.130">
    <property type="match status" value="1"/>
</dbReference>
<evidence type="ECO:0000256" key="2">
    <source>
        <dbReference type="ARBA" id="ARBA00012438"/>
    </source>
</evidence>
<evidence type="ECO:0000313" key="11">
    <source>
        <dbReference type="EMBL" id="GAE33489.1"/>
    </source>
</evidence>
<dbReference type="eggNOG" id="COG3852">
    <property type="taxonomic scope" value="Bacteria"/>
</dbReference>
<organism evidence="11 12">
    <name type="scientific">Halalkalibacter akibai (strain ATCC 43226 / DSM 21942 / CIP 109018 / JCM 9157 / 1139)</name>
    <name type="common">Bacillus akibai</name>
    <dbReference type="NCBI Taxonomy" id="1236973"/>
    <lineage>
        <taxon>Bacteria</taxon>
        <taxon>Bacillati</taxon>
        <taxon>Bacillota</taxon>
        <taxon>Bacilli</taxon>
        <taxon>Bacillales</taxon>
        <taxon>Bacillaceae</taxon>
        <taxon>Halalkalibacter</taxon>
    </lineage>
</organism>
<dbReference type="STRING" id="1236973.JCM9157_492"/>
<dbReference type="NCBIfam" id="TIGR00229">
    <property type="entry name" value="sensory_box"/>
    <property type="match status" value="3"/>
</dbReference>
<dbReference type="InterPro" id="IPR003594">
    <property type="entry name" value="HATPase_dom"/>
</dbReference>
<dbReference type="SUPFAM" id="SSF55785">
    <property type="entry name" value="PYP-like sensor domain (PAS domain)"/>
    <property type="match status" value="3"/>
</dbReference>
<accession>W4QQ85</accession>
<evidence type="ECO:0000259" key="9">
    <source>
        <dbReference type="PROSITE" id="PS50109"/>
    </source>
</evidence>
<dbReference type="PROSITE" id="PS50109">
    <property type="entry name" value="HIS_KIN"/>
    <property type="match status" value="1"/>
</dbReference>
<dbReference type="SMART" id="SM00388">
    <property type="entry name" value="HisKA"/>
    <property type="match status" value="1"/>
</dbReference>
<dbReference type="Pfam" id="PF02518">
    <property type="entry name" value="HATPase_c"/>
    <property type="match status" value="1"/>
</dbReference>
<dbReference type="InterPro" id="IPR013767">
    <property type="entry name" value="PAS_fold"/>
</dbReference>
<dbReference type="InterPro" id="IPR000014">
    <property type="entry name" value="PAS"/>
</dbReference>
<feature type="domain" description="PAS" evidence="10">
    <location>
        <begin position="19"/>
        <end position="45"/>
    </location>
</feature>
<evidence type="ECO:0000259" key="10">
    <source>
        <dbReference type="PROSITE" id="PS50112"/>
    </source>
</evidence>
<dbReference type="Pfam" id="PF00512">
    <property type="entry name" value="HisKA"/>
    <property type="match status" value="1"/>
</dbReference>
<evidence type="ECO:0000256" key="3">
    <source>
        <dbReference type="ARBA" id="ARBA00022553"/>
    </source>
</evidence>
<dbReference type="InterPro" id="IPR003661">
    <property type="entry name" value="HisK_dim/P_dom"/>
</dbReference>
<dbReference type="SMART" id="SM00091">
    <property type="entry name" value="PAS"/>
    <property type="match status" value="3"/>
</dbReference>
<keyword evidence="6" id="KW-0418">Kinase</keyword>
<dbReference type="InterPro" id="IPR004358">
    <property type="entry name" value="Sig_transdc_His_kin-like_C"/>
</dbReference>
<keyword evidence="12" id="KW-1185">Reference proteome</keyword>
<dbReference type="SUPFAM" id="SSF47384">
    <property type="entry name" value="Homodimeric domain of signal transducing histidine kinase"/>
    <property type="match status" value="1"/>
</dbReference>
<dbReference type="Pfam" id="PF00989">
    <property type="entry name" value="PAS"/>
    <property type="match status" value="1"/>
</dbReference>
<keyword evidence="4" id="KW-0808">Transferase</keyword>
<dbReference type="PANTHER" id="PTHR43065:SF34">
    <property type="entry name" value="SPORULATION KINASE A"/>
    <property type="match status" value="1"/>
</dbReference>
<dbReference type="GO" id="GO:0006355">
    <property type="term" value="P:regulation of DNA-templated transcription"/>
    <property type="evidence" value="ECO:0007669"/>
    <property type="project" value="InterPro"/>
</dbReference>
<protein>
    <recommendedName>
        <fullName evidence="2">histidine kinase</fullName>
        <ecNumber evidence="2">2.7.13.3</ecNumber>
    </recommendedName>
</protein>
<dbReference type="PRINTS" id="PR00344">
    <property type="entry name" value="BCTRLSENSOR"/>
</dbReference>
<dbReference type="InterPro" id="IPR036890">
    <property type="entry name" value="HATPase_C_sf"/>
</dbReference>
<proteinExistence type="predicted"/>
<dbReference type="InterPro" id="IPR035965">
    <property type="entry name" value="PAS-like_dom_sf"/>
</dbReference>
<dbReference type="SMART" id="SM00387">
    <property type="entry name" value="HATPase_c"/>
    <property type="match status" value="1"/>
</dbReference>
<dbReference type="RefSeq" id="WP_052012896.1">
    <property type="nucleotide sequence ID" value="NZ_BAUV01000002.1"/>
</dbReference>
<dbReference type="InterPro" id="IPR005467">
    <property type="entry name" value="His_kinase_dom"/>
</dbReference>
<gene>
    <name evidence="11" type="ORF">JCM9157_492</name>
</gene>
<reference evidence="11 12" key="1">
    <citation type="journal article" date="2014" name="Genome Announc.">
        <title>Draft Genome Sequences of Three Alkaliphilic Bacillus Strains, Bacillus wakoensis JCM 9140T, Bacillus akibai JCM 9157T, and Bacillus hemicellulosilyticus JCM 9152T.</title>
        <authorList>
            <person name="Yuki M."/>
            <person name="Oshima K."/>
            <person name="Suda W."/>
            <person name="Oshida Y."/>
            <person name="Kitamura K."/>
            <person name="Iida T."/>
            <person name="Hattori M."/>
            <person name="Ohkuma M."/>
        </authorList>
    </citation>
    <scope>NUCLEOTIDE SEQUENCE [LARGE SCALE GENOMIC DNA]</scope>
    <source>
        <strain evidence="11 12">JCM 9157</strain>
    </source>
</reference>
<comment type="catalytic activity">
    <reaction evidence="1">
        <text>ATP + protein L-histidine = ADP + protein N-phospho-L-histidine.</text>
        <dbReference type="EC" id="2.7.13.3"/>
    </reaction>
</comment>
<dbReference type="GO" id="GO:0000155">
    <property type="term" value="F:phosphorelay sensor kinase activity"/>
    <property type="evidence" value="ECO:0007669"/>
    <property type="project" value="InterPro"/>
</dbReference>
<dbReference type="CDD" id="cd00075">
    <property type="entry name" value="HATPase"/>
    <property type="match status" value="1"/>
</dbReference>
<dbReference type="Gene3D" id="3.30.450.20">
    <property type="entry name" value="PAS domain"/>
    <property type="match status" value="3"/>
</dbReference>
<keyword evidence="5" id="KW-0547">Nucleotide-binding</keyword>
<dbReference type="Proteomes" id="UP000018896">
    <property type="component" value="Unassembled WGS sequence"/>
</dbReference>
<evidence type="ECO:0000256" key="4">
    <source>
        <dbReference type="ARBA" id="ARBA00022679"/>
    </source>
</evidence>
<evidence type="ECO:0000256" key="1">
    <source>
        <dbReference type="ARBA" id="ARBA00000085"/>
    </source>
</evidence>
<sequence>MNGSVFSLCLEASLQGQAVVNKKGEFLFVNQAFCEQLGYSKKDLLLLSLESFIINDVEDELLKEEPMLKKGFYQQQLERTLLHGAGYLLTILFTVTDVTTNDTLTFHVQLDKLNTKIQNRNYPLLKAKLHERDEIKIPRKILDGIKDAIIAIRLDGQFIFANTEAERILTRKGETLTNCDFWSILKKSNSEKLFQKVYQLLAGEEYTELEIYKESFDEWYDVRAYRSDNQVIIYFINITVRKKMEKKLRENEMKFRSLVENTPETISIHDGKNLIYINPAGKKLFGMDEVNKAGLIFKAIVAEDHNRARENIRLLLNRKRKVTSSIYTLTKCNGEKLEVETTTTLIMYKGKTAFRTILKDISERKKMDDIIRKSDKLQVVAQLAAGVAHEIRNPLTTVKGFLQLFQKEQSYNPVYLSLVLEELVRVESIIFEYLTLARPNSEQEFKEIDVHQLVSQVLTLTKAQSNMNNVTVEFEYEQVPNIYGLEKKLKQVVINLLKNSIEAFQEYGTIHVRILNYPDKQVCIQVEDNGCGIAHERIERLGEPFYSTKEKGTGLGLMVCLKIIEHHNGVLNIYSRVGIGTRMEVIIPADNRYGISENIKRPYQQSEI</sequence>
<dbReference type="CDD" id="cd00082">
    <property type="entry name" value="HisKA"/>
    <property type="match status" value="1"/>
</dbReference>
<dbReference type="CDD" id="cd00130">
    <property type="entry name" value="PAS"/>
    <property type="match status" value="2"/>
</dbReference>
<keyword evidence="8" id="KW-0902">Two-component regulatory system</keyword>
<dbReference type="PANTHER" id="PTHR43065">
    <property type="entry name" value="SENSOR HISTIDINE KINASE"/>
    <property type="match status" value="1"/>
</dbReference>
<dbReference type="InterPro" id="IPR036097">
    <property type="entry name" value="HisK_dim/P_sf"/>
</dbReference>
<dbReference type="AlphaFoldDB" id="W4QQ85"/>
<evidence type="ECO:0000256" key="6">
    <source>
        <dbReference type="ARBA" id="ARBA00022777"/>
    </source>
</evidence>
<dbReference type="EMBL" id="BAUV01000002">
    <property type="protein sequence ID" value="GAE33489.1"/>
    <property type="molecule type" value="Genomic_DNA"/>
</dbReference>
<evidence type="ECO:0000256" key="5">
    <source>
        <dbReference type="ARBA" id="ARBA00022741"/>
    </source>
</evidence>
<evidence type="ECO:0000256" key="7">
    <source>
        <dbReference type="ARBA" id="ARBA00022840"/>
    </source>
</evidence>
<dbReference type="GO" id="GO:0005524">
    <property type="term" value="F:ATP binding"/>
    <property type="evidence" value="ECO:0007669"/>
    <property type="project" value="UniProtKB-KW"/>
</dbReference>
<evidence type="ECO:0000256" key="8">
    <source>
        <dbReference type="ARBA" id="ARBA00023012"/>
    </source>
</evidence>